<dbReference type="CDD" id="cd11709">
    <property type="entry name" value="SPRY"/>
    <property type="match status" value="1"/>
</dbReference>
<sequence>MAGTGAPMTPCEFEWQPDAAKRYTVNGGECKFNAGGTDLYRPVAASTTFAPNTGKHYYELVTNCDNMRLGLATDDADLDAEMGKGNGLYSLDLQTGSCCIAGEEKKRLWRLIVSVSGGRFGFCWDSDQGVLQVWFNGEFAGTCFHKDFGLEGKAVRPICGIAGIEDNNRDIGTGMKAVVCVKPNLIPKPVLSH</sequence>
<dbReference type="InterPro" id="IPR001870">
    <property type="entry name" value="B30.2/SPRY"/>
</dbReference>
<dbReference type="PROSITE" id="PS50188">
    <property type="entry name" value="B302_SPRY"/>
    <property type="match status" value="1"/>
</dbReference>
<organism evidence="2">
    <name type="scientific">Neobodo designis</name>
    <name type="common">Flagellated protozoan</name>
    <name type="synonym">Bodo designis</name>
    <dbReference type="NCBI Taxonomy" id="312471"/>
    <lineage>
        <taxon>Eukaryota</taxon>
        <taxon>Discoba</taxon>
        <taxon>Euglenozoa</taxon>
        <taxon>Kinetoplastea</taxon>
        <taxon>Metakinetoplastina</taxon>
        <taxon>Neobodonida</taxon>
        <taxon>Neobodo</taxon>
    </lineage>
</organism>
<dbReference type="Gene3D" id="2.60.120.920">
    <property type="match status" value="1"/>
</dbReference>
<feature type="domain" description="B30.2/SPRY" evidence="1">
    <location>
        <begin position="1"/>
        <end position="178"/>
    </location>
</feature>
<proteinExistence type="predicted"/>
<gene>
    <name evidence="2" type="ORF">NDES1114_LOCUS1932</name>
</gene>
<reference evidence="2" key="1">
    <citation type="submission" date="2021-01" db="EMBL/GenBank/DDBJ databases">
        <authorList>
            <person name="Corre E."/>
            <person name="Pelletier E."/>
            <person name="Niang G."/>
            <person name="Scheremetjew M."/>
            <person name="Finn R."/>
            <person name="Kale V."/>
            <person name="Holt S."/>
            <person name="Cochrane G."/>
            <person name="Meng A."/>
            <person name="Brown T."/>
            <person name="Cohen L."/>
        </authorList>
    </citation>
    <scope>NUCLEOTIDE SEQUENCE</scope>
    <source>
        <strain evidence="2">CCAP 1951/1</strain>
    </source>
</reference>
<dbReference type="EMBL" id="HBGF01002789">
    <property type="protein sequence ID" value="CAD9091262.1"/>
    <property type="molecule type" value="Transcribed_RNA"/>
</dbReference>
<name>A0A7S1L185_NEODS</name>
<dbReference type="AlphaFoldDB" id="A0A7S1L185"/>
<dbReference type="InterPro" id="IPR043136">
    <property type="entry name" value="B30.2/SPRY_sf"/>
</dbReference>
<protein>
    <recommendedName>
        <fullName evidence="1">B30.2/SPRY domain-containing protein</fullName>
    </recommendedName>
</protein>
<dbReference type="SUPFAM" id="SSF49899">
    <property type="entry name" value="Concanavalin A-like lectins/glucanases"/>
    <property type="match status" value="1"/>
</dbReference>
<evidence type="ECO:0000313" key="2">
    <source>
        <dbReference type="EMBL" id="CAD9091262.1"/>
    </source>
</evidence>
<dbReference type="InterPro" id="IPR013320">
    <property type="entry name" value="ConA-like_dom_sf"/>
</dbReference>
<evidence type="ECO:0000259" key="1">
    <source>
        <dbReference type="PROSITE" id="PS50188"/>
    </source>
</evidence>
<accession>A0A7S1L185</accession>